<dbReference type="EMBL" id="JAAKFY010000015">
    <property type="protein sequence ID" value="KAF3844646.1"/>
    <property type="molecule type" value="Genomic_DNA"/>
</dbReference>
<dbReference type="PRINTS" id="PR00342">
    <property type="entry name" value="RHESUSRHD"/>
</dbReference>
<evidence type="ECO:0000256" key="4">
    <source>
        <dbReference type="ARBA" id="ARBA00022989"/>
    </source>
</evidence>
<sequence>MEEDEDEEEHDELLSSLSNRFSVLPSSVHLLLRRQSLLQELHVKLVLLLHLLLLPKAHLIAYVALEAEAQRDHWVANAAEMDTRRALIRVVHTPDEEPERPEVLEPELQYKVCQQHQGPNHQELQGPHLRQLEESAQGSSPMAPQYAPSLRSCLAPMLLVLQLGFILIYAFYIEIESNVKVYGITFSNLYPEFQDVNVVILGFGYMCTFLVRYGFSGSGFNLLVAVIATQWAIILNGIENLYYRGKIRIDLKSLVVAEMCAASALISIGVVLGKTNPVHLILIALLEVPPLNSIMLLHIFAACFGLMLTRILYRKGSEQPFEKEKVDRKTGFFNSVLVDNHTPGRRLGAVLSTYLALAVSAVTAAAVSSLSSPKGKLNPSCMLAGGVSIGVSMPAVHQPWEAMTIGFTAAVVSTIGFRYLKSHMLLVFNCHDTCAVLSTHGLPGLLGWLAHLLLQIKDCDDHTTAIRFAVFHIYSLLITISLSLCMGII</sequence>
<feature type="transmembrane region" description="Helical" evidence="7">
    <location>
        <begin position="254"/>
        <end position="273"/>
    </location>
</feature>
<feature type="transmembrane region" description="Helical" evidence="7">
    <location>
        <begin position="196"/>
        <end position="215"/>
    </location>
</feature>
<gene>
    <name evidence="9" type="ORF">F7725_007809</name>
</gene>
<feature type="transmembrane region" description="Helical" evidence="7">
    <location>
        <begin position="221"/>
        <end position="242"/>
    </location>
</feature>
<protein>
    <recommendedName>
        <fullName evidence="8">Ammonium transporter AmtB-like domain-containing protein</fullName>
    </recommendedName>
</protein>
<feature type="transmembrane region" description="Helical" evidence="7">
    <location>
        <begin position="154"/>
        <end position="175"/>
    </location>
</feature>
<feature type="transmembrane region" description="Helical" evidence="7">
    <location>
        <begin position="402"/>
        <end position="420"/>
    </location>
</feature>
<feature type="transmembrane region" description="Helical" evidence="7">
    <location>
        <begin position="293"/>
        <end position="313"/>
    </location>
</feature>
<comment type="function">
    <text evidence="6">Functions as an ammonia transporter. May play a role in the elimination of ammonia in the gill.</text>
</comment>
<dbReference type="Gene3D" id="1.10.3430.10">
    <property type="entry name" value="Ammonium transporter AmtB like domains"/>
    <property type="match status" value="2"/>
</dbReference>
<feature type="non-terminal residue" evidence="9">
    <location>
        <position position="489"/>
    </location>
</feature>
<keyword evidence="3 7" id="KW-0812">Transmembrane</keyword>
<evidence type="ECO:0000256" key="6">
    <source>
        <dbReference type="ARBA" id="ARBA00025220"/>
    </source>
</evidence>
<dbReference type="AlphaFoldDB" id="A0A7J5Y5D8"/>
<evidence type="ECO:0000256" key="5">
    <source>
        <dbReference type="ARBA" id="ARBA00023136"/>
    </source>
</evidence>
<dbReference type="SUPFAM" id="SSF111352">
    <property type="entry name" value="Ammonium transporter"/>
    <property type="match status" value="1"/>
</dbReference>
<proteinExistence type="inferred from homology"/>
<feature type="transmembrane region" description="Helical" evidence="7">
    <location>
        <begin position="432"/>
        <end position="454"/>
    </location>
</feature>
<evidence type="ECO:0000313" key="10">
    <source>
        <dbReference type="Proteomes" id="UP000518266"/>
    </source>
</evidence>
<dbReference type="GO" id="GO:0097272">
    <property type="term" value="P:ammonium homeostasis"/>
    <property type="evidence" value="ECO:0007669"/>
    <property type="project" value="TreeGrafter"/>
</dbReference>
<reference evidence="9 10" key="1">
    <citation type="submission" date="2020-03" db="EMBL/GenBank/DDBJ databases">
        <title>Dissostichus mawsoni Genome sequencing and assembly.</title>
        <authorList>
            <person name="Park H."/>
        </authorList>
    </citation>
    <scope>NUCLEOTIDE SEQUENCE [LARGE SCALE GENOMIC DNA]</scope>
    <source>
        <strain evidence="9">DM0001</strain>
        <tissue evidence="9">Muscle</tissue>
    </source>
</reference>
<evidence type="ECO:0000256" key="3">
    <source>
        <dbReference type="ARBA" id="ARBA00022692"/>
    </source>
</evidence>
<dbReference type="PANTHER" id="PTHR11730:SF120">
    <property type="entry name" value="RH BLOOD GROUP, D ANTIGEN"/>
    <property type="match status" value="1"/>
</dbReference>
<accession>A0A7J5Y5D8</accession>
<dbReference type="Proteomes" id="UP000518266">
    <property type="component" value="Unassembled WGS sequence"/>
</dbReference>
<dbReference type="GO" id="GO:0008519">
    <property type="term" value="F:ammonium channel activity"/>
    <property type="evidence" value="ECO:0007669"/>
    <property type="project" value="InterPro"/>
</dbReference>
<evidence type="ECO:0000259" key="8">
    <source>
        <dbReference type="Pfam" id="PF00909"/>
    </source>
</evidence>
<dbReference type="InterPro" id="IPR024041">
    <property type="entry name" value="NH4_transpt_AmtB-like_dom"/>
</dbReference>
<feature type="domain" description="Ammonium transporter AmtB-like" evidence="8">
    <location>
        <begin position="185"/>
        <end position="459"/>
    </location>
</feature>
<evidence type="ECO:0000256" key="2">
    <source>
        <dbReference type="ARBA" id="ARBA00011036"/>
    </source>
</evidence>
<dbReference type="GO" id="GO:0005886">
    <property type="term" value="C:plasma membrane"/>
    <property type="evidence" value="ECO:0007669"/>
    <property type="project" value="InterPro"/>
</dbReference>
<dbReference type="PANTHER" id="PTHR11730">
    <property type="entry name" value="AMMONIUM TRANSPORTER"/>
    <property type="match status" value="1"/>
</dbReference>
<evidence type="ECO:0000256" key="7">
    <source>
        <dbReference type="SAM" id="Phobius"/>
    </source>
</evidence>
<feature type="transmembrane region" description="Helical" evidence="7">
    <location>
        <begin position="347"/>
        <end position="370"/>
    </location>
</feature>
<comment type="caution">
    <text evidence="9">The sequence shown here is derived from an EMBL/GenBank/DDBJ whole genome shotgun (WGS) entry which is preliminary data.</text>
</comment>
<dbReference type="OrthoDB" id="8884035at2759"/>
<dbReference type="Pfam" id="PF00909">
    <property type="entry name" value="Ammonium_transp"/>
    <property type="match status" value="1"/>
</dbReference>
<organism evidence="9 10">
    <name type="scientific">Dissostichus mawsoni</name>
    <name type="common">Antarctic cod</name>
    <dbReference type="NCBI Taxonomy" id="36200"/>
    <lineage>
        <taxon>Eukaryota</taxon>
        <taxon>Metazoa</taxon>
        <taxon>Chordata</taxon>
        <taxon>Craniata</taxon>
        <taxon>Vertebrata</taxon>
        <taxon>Euteleostomi</taxon>
        <taxon>Actinopterygii</taxon>
        <taxon>Neopterygii</taxon>
        <taxon>Teleostei</taxon>
        <taxon>Neoteleostei</taxon>
        <taxon>Acanthomorphata</taxon>
        <taxon>Eupercaria</taxon>
        <taxon>Perciformes</taxon>
        <taxon>Notothenioidei</taxon>
        <taxon>Nototheniidae</taxon>
        <taxon>Dissostichus</taxon>
    </lineage>
</organism>
<feature type="transmembrane region" description="Helical" evidence="7">
    <location>
        <begin position="466"/>
        <end position="488"/>
    </location>
</feature>
<comment type="subcellular location">
    <subcellularLocation>
        <location evidence="1">Membrane</location>
        <topology evidence="1">Multi-pass membrane protein</topology>
    </subcellularLocation>
</comment>
<dbReference type="InterPro" id="IPR002229">
    <property type="entry name" value="RhesusRHD"/>
</dbReference>
<comment type="similarity">
    <text evidence="2">Belongs to the ammonium transporter (TC 2.A.49) family. Rh subfamily.</text>
</comment>
<keyword evidence="5 7" id="KW-0472">Membrane</keyword>
<evidence type="ECO:0000313" key="9">
    <source>
        <dbReference type="EMBL" id="KAF3844646.1"/>
    </source>
</evidence>
<name>A0A7J5Y5D8_DISMA</name>
<keyword evidence="4 7" id="KW-1133">Transmembrane helix</keyword>
<evidence type="ECO:0000256" key="1">
    <source>
        <dbReference type="ARBA" id="ARBA00004141"/>
    </source>
</evidence>
<keyword evidence="10" id="KW-1185">Reference proteome</keyword>
<dbReference type="InterPro" id="IPR029020">
    <property type="entry name" value="Ammonium/urea_transptr"/>
</dbReference>